<accession>A0A1Z4GBD3</accession>
<proteinExistence type="predicted"/>
<keyword evidence="2" id="KW-1185">Reference proteome</keyword>
<sequence>MNNEDRSNTYNINGNFIKSISIEGDYLQVHGNYINNSQDLSPIITQIQDLLNQLEKQGYSTQKAQQKVAKDWINEVQNNPSAKGKLVKLGKYIRDAGSSAVVGDATLGVIKLIFASLGIPLVF</sequence>
<dbReference type="EMBL" id="AP018174">
    <property type="protein sequence ID" value="BAY14789.1"/>
    <property type="molecule type" value="Genomic_DNA"/>
</dbReference>
<protein>
    <submittedName>
        <fullName evidence="1">Uncharacterized protein</fullName>
    </submittedName>
</protein>
<reference evidence="1 2" key="1">
    <citation type="submission" date="2017-06" db="EMBL/GenBank/DDBJ databases">
        <title>Genome sequencing of cyanobaciteial culture collection at National Institute for Environmental Studies (NIES).</title>
        <authorList>
            <person name="Hirose Y."/>
            <person name="Shimura Y."/>
            <person name="Fujisawa T."/>
            <person name="Nakamura Y."/>
            <person name="Kawachi M."/>
        </authorList>
    </citation>
    <scope>NUCLEOTIDE SEQUENCE [LARGE SCALE GENOMIC DNA]</scope>
    <source>
        <strain evidence="1 2">NIES-21</strain>
    </source>
</reference>
<evidence type="ECO:0000313" key="2">
    <source>
        <dbReference type="Proteomes" id="UP000218287"/>
    </source>
</evidence>
<evidence type="ECO:0000313" key="1">
    <source>
        <dbReference type="EMBL" id="BAY14789.1"/>
    </source>
</evidence>
<dbReference type="Proteomes" id="UP000218287">
    <property type="component" value="Chromosome"/>
</dbReference>
<organism evidence="1 2">
    <name type="scientific">Anabaenopsis circularis NIES-21</name>
    <dbReference type="NCBI Taxonomy" id="1085406"/>
    <lineage>
        <taxon>Bacteria</taxon>
        <taxon>Bacillati</taxon>
        <taxon>Cyanobacteriota</taxon>
        <taxon>Cyanophyceae</taxon>
        <taxon>Nostocales</taxon>
        <taxon>Nodulariaceae</taxon>
        <taxon>Anabaenopsis</taxon>
    </lineage>
</organism>
<dbReference type="OrthoDB" id="515732at2"/>
<dbReference type="AlphaFoldDB" id="A0A1Z4GBD3"/>
<gene>
    <name evidence="1" type="ORF">NIES21_05730</name>
</gene>
<name>A0A1Z4GBD3_9CYAN</name>